<dbReference type="InterPro" id="IPR000644">
    <property type="entry name" value="CBS_dom"/>
</dbReference>
<evidence type="ECO:0000313" key="4">
    <source>
        <dbReference type="Proteomes" id="UP001208017"/>
    </source>
</evidence>
<sequence length="209" mass="23363">MIVQQLKLEVHKVITIEPSANLKSLLETLDRSGFQHIPVVSDGIFYGMVGYADVHKAFFESQTDREKFLAETTAESIAVNRGATIHEEGHIEDILKGIDRVPFLAVLDESNRFNGIVTKSALTEMIRDGLGMHKPGVRLTVSMPEMQGYLEKFAMVVKDHSNIFGLLVLDDNTSFGYRRVTFKVSPDTNIDALTEDLKHIGVRVFDVAK</sequence>
<keyword evidence="1" id="KW-0129">CBS domain</keyword>
<gene>
    <name evidence="3" type="ORF">OS242_12030</name>
</gene>
<evidence type="ECO:0000313" key="3">
    <source>
        <dbReference type="EMBL" id="MCX7570694.1"/>
    </source>
</evidence>
<dbReference type="Gene3D" id="3.10.580.10">
    <property type="entry name" value="CBS-domain"/>
    <property type="match status" value="1"/>
</dbReference>
<dbReference type="RefSeq" id="WP_267151942.1">
    <property type="nucleotide sequence ID" value="NZ_JAPMLT010000005.1"/>
</dbReference>
<feature type="domain" description="CBS" evidence="2">
    <location>
        <begin position="9"/>
        <end position="65"/>
    </location>
</feature>
<dbReference type="PROSITE" id="PS51371">
    <property type="entry name" value="CBS"/>
    <property type="match status" value="1"/>
</dbReference>
<proteinExistence type="predicted"/>
<dbReference type="EMBL" id="JAPMLT010000005">
    <property type="protein sequence ID" value="MCX7570694.1"/>
    <property type="molecule type" value="Genomic_DNA"/>
</dbReference>
<accession>A0ABT3X7H9</accession>
<dbReference type="SUPFAM" id="SSF54631">
    <property type="entry name" value="CBS-domain pair"/>
    <property type="match status" value="1"/>
</dbReference>
<dbReference type="InterPro" id="IPR046342">
    <property type="entry name" value="CBS_dom_sf"/>
</dbReference>
<evidence type="ECO:0000256" key="1">
    <source>
        <dbReference type="PROSITE-ProRule" id="PRU00703"/>
    </source>
</evidence>
<protein>
    <submittedName>
        <fullName evidence="3">CBS domain-containing protein</fullName>
    </submittedName>
</protein>
<name>A0ABT3X7H9_9BACL</name>
<evidence type="ECO:0000259" key="2">
    <source>
        <dbReference type="PROSITE" id="PS51371"/>
    </source>
</evidence>
<keyword evidence="4" id="KW-1185">Reference proteome</keyword>
<organism evidence="3 4">
    <name type="scientific">Tumebacillus lacus</name>
    <dbReference type="NCBI Taxonomy" id="2995335"/>
    <lineage>
        <taxon>Bacteria</taxon>
        <taxon>Bacillati</taxon>
        <taxon>Bacillota</taxon>
        <taxon>Bacilli</taxon>
        <taxon>Bacillales</taxon>
        <taxon>Alicyclobacillaceae</taxon>
        <taxon>Tumebacillus</taxon>
    </lineage>
</organism>
<dbReference type="CDD" id="cd02205">
    <property type="entry name" value="CBS_pair_SF"/>
    <property type="match status" value="1"/>
</dbReference>
<comment type="caution">
    <text evidence="3">The sequence shown here is derived from an EMBL/GenBank/DDBJ whole genome shotgun (WGS) entry which is preliminary data.</text>
</comment>
<dbReference type="Proteomes" id="UP001208017">
    <property type="component" value="Unassembled WGS sequence"/>
</dbReference>
<dbReference type="Pfam" id="PF00571">
    <property type="entry name" value="CBS"/>
    <property type="match status" value="1"/>
</dbReference>
<reference evidence="3 4" key="1">
    <citation type="submission" date="2022-11" db="EMBL/GenBank/DDBJ databases">
        <title>Study of microbial diversity in lake waters.</title>
        <authorList>
            <person name="Zhang J."/>
        </authorList>
    </citation>
    <scope>NUCLEOTIDE SEQUENCE [LARGE SCALE GENOMIC DNA]</scope>
    <source>
        <strain evidence="3 4">DT12</strain>
    </source>
</reference>